<keyword evidence="3" id="KW-0804">Transcription</keyword>
<keyword evidence="2" id="KW-0238">DNA-binding</keyword>
<accession>A0A8J7GXZ4</accession>
<organism evidence="5 6">
    <name type="scientific">Mobilitalea sibirica</name>
    <dbReference type="NCBI Taxonomy" id="1462919"/>
    <lineage>
        <taxon>Bacteria</taxon>
        <taxon>Bacillati</taxon>
        <taxon>Bacillota</taxon>
        <taxon>Clostridia</taxon>
        <taxon>Lachnospirales</taxon>
        <taxon>Lachnospiraceae</taxon>
        <taxon>Mobilitalea</taxon>
    </lineage>
</organism>
<dbReference type="InterPro" id="IPR009057">
    <property type="entry name" value="Homeodomain-like_sf"/>
</dbReference>
<dbReference type="Proteomes" id="UP000623269">
    <property type="component" value="Unassembled WGS sequence"/>
</dbReference>
<dbReference type="Pfam" id="PF12833">
    <property type="entry name" value="HTH_18"/>
    <property type="match status" value="1"/>
</dbReference>
<proteinExistence type="predicted"/>
<dbReference type="InterPro" id="IPR018062">
    <property type="entry name" value="HTH_AraC-typ_CS"/>
</dbReference>
<dbReference type="InterPro" id="IPR018060">
    <property type="entry name" value="HTH_AraC"/>
</dbReference>
<keyword evidence="1" id="KW-0805">Transcription regulation</keyword>
<dbReference type="Gene3D" id="1.10.10.60">
    <property type="entry name" value="Homeodomain-like"/>
    <property type="match status" value="2"/>
</dbReference>
<evidence type="ECO:0000259" key="4">
    <source>
        <dbReference type="PROSITE" id="PS01124"/>
    </source>
</evidence>
<evidence type="ECO:0000256" key="3">
    <source>
        <dbReference type="ARBA" id="ARBA00023163"/>
    </source>
</evidence>
<dbReference type="AlphaFoldDB" id="A0A8J7GXZ4"/>
<dbReference type="PROSITE" id="PS01124">
    <property type="entry name" value="HTH_ARAC_FAMILY_2"/>
    <property type="match status" value="1"/>
</dbReference>
<comment type="caution">
    <text evidence="5">The sequence shown here is derived from an EMBL/GenBank/DDBJ whole genome shotgun (WGS) entry which is preliminary data.</text>
</comment>
<dbReference type="EMBL" id="JAEAGR010000003">
    <property type="protein sequence ID" value="MBH1940224.1"/>
    <property type="molecule type" value="Genomic_DNA"/>
</dbReference>
<reference evidence="5" key="1">
    <citation type="submission" date="2020-12" db="EMBL/GenBank/DDBJ databases">
        <title>M. sibirica DSM 26468T genome.</title>
        <authorList>
            <person name="Thieme N."/>
            <person name="Rettenmaier R."/>
            <person name="Zverlov V."/>
            <person name="Liebl W."/>
        </authorList>
    </citation>
    <scope>NUCLEOTIDE SEQUENCE</scope>
    <source>
        <strain evidence="5">DSM 26468</strain>
    </source>
</reference>
<protein>
    <submittedName>
        <fullName evidence="5">Helix-turn-helix transcriptional regulator</fullName>
    </submittedName>
</protein>
<evidence type="ECO:0000256" key="2">
    <source>
        <dbReference type="ARBA" id="ARBA00023125"/>
    </source>
</evidence>
<dbReference type="PANTHER" id="PTHR43280">
    <property type="entry name" value="ARAC-FAMILY TRANSCRIPTIONAL REGULATOR"/>
    <property type="match status" value="1"/>
</dbReference>
<dbReference type="RefSeq" id="WP_197660440.1">
    <property type="nucleotide sequence ID" value="NZ_JAEAGR010000003.1"/>
</dbReference>
<sequence>MLVGTKGLKYYQDYITPVNYYENENVLYNTEISDCYRLVYIVEGQGSLLINNKRITIVPLTILCLNENDVIKNIDFIGDKMVILCFLPSAINNKLTIENIRFNEGLSVSDSQDRLFLSPFILHDEKYIEYKYIDLETASRLNSILECLKEQIFIQSDAWPCLTRSYLIELLFVIECFYRIKKDNVKQLNTTFSIEDVRHYLHNNFRKKITLDDLAKRFHTNRTTLAKKFKEATGQTIVNYLHKTRIHIAAGMLRDTYLTVDAIIERVGFSNVTHFNKVFKEYNQCLPKEYRNKFKPYSS</sequence>
<dbReference type="SMART" id="SM00342">
    <property type="entry name" value="HTH_ARAC"/>
    <property type="match status" value="1"/>
</dbReference>
<evidence type="ECO:0000313" key="5">
    <source>
        <dbReference type="EMBL" id="MBH1940224.1"/>
    </source>
</evidence>
<gene>
    <name evidence="5" type="ORF">I5677_04850</name>
</gene>
<dbReference type="PANTHER" id="PTHR43280:SF10">
    <property type="entry name" value="REGULATORY PROTEIN POCR"/>
    <property type="match status" value="1"/>
</dbReference>
<dbReference type="SUPFAM" id="SSF46689">
    <property type="entry name" value="Homeodomain-like"/>
    <property type="match status" value="2"/>
</dbReference>
<dbReference type="PROSITE" id="PS00041">
    <property type="entry name" value="HTH_ARAC_FAMILY_1"/>
    <property type="match status" value="1"/>
</dbReference>
<name>A0A8J7GXZ4_9FIRM</name>
<dbReference type="GO" id="GO:0003700">
    <property type="term" value="F:DNA-binding transcription factor activity"/>
    <property type="evidence" value="ECO:0007669"/>
    <property type="project" value="InterPro"/>
</dbReference>
<dbReference type="GO" id="GO:0043565">
    <property type="term" value="F:sequence-specific DNA binding"/>
    <property type="evidence" value="ECO:0007669"/>
    <property type="project" value="InterPro"/>
</dbReference>
<evidence type="ECO:0000256" key="1">
    <source>
        <dbReference type="ARBA" id="ARBA00023015"/>
    </source>
</evidence>
<feature type="domain" description="HTH araC/xylS-type" evidence="4">
    <location>
        <begin position="195"/>
        <end position="293"/>
    </location>
</feature>
<evidence type="ECO:0000313" key="6">
    <source>
        <dbReference type="Proteomes" id="UP000623269"/>
    </source>
</evidence>
<keyword evidence="6" id="KW-1185">Reference proteome</keyword>